<organism evidence="1 2">
    <name type="scientific">Streptomyces varsoviensis</name>
    <dbReference type="NCBI Taxonomy" id="67373"/>
    <lineage>
        <taxon>Bacteria</taxon>
        <taxon>Bacillati</taxon>
        <taxon>Actinomycetota</taxon>
        <taxon>Actinomycetes</taxon>
        <taxon>Kitasatosporales</taxon>
        <taxon>Streptomycetaceae</taxon>
        <taxon>Streptomyces</taxon>
    </lineage>
</organism>
<name>A0ABR5IUW9_9ACTN</name>
<sequence length="60" mass="6640">MHFLAMVHLIDPRAGDGQPQLAVHSRPMTTPYIEVRTVEGAWMRALLLPAAAPVEHVRPS</sequence>
<proteinExistence type="predicted"/>
<feature type="non-terminal residue" evidence="1">
    <location>
        <position position="60"/>
    </location>
</feature>
<keyword evidence="2" id="KW-1185">Reference proteome</keyword>
<accession>A0ABR5IUW9</accession>
<dbReference type="Proteomes" id="UP000037020">
    <property type="component" value="Unassembled WGS sequence"/>
</dbReference>
<comment type="caution">
    <text evidence="1">The sequence shown here is derived from an EMBL/GenBank/DDBJ whole genome shotgun (WGS) entry which is preliminary data.</text>
</comment>
<gene>
    <name evidence="1" type="ORF">ADK38_39390</name>
</gene>
<dbReference type="EMBL" id="LGUT01003733">
    <property type="protein sequence ID" value="KOG78140.1"/>
    <property type="molecule type" value="Genomic_DNA"/>
</dbReference>
<protein>
    <submittedName>
        <fullName evidence="1">Uncharacterized protein</fullName>
    </submittedName>
</protein>
<reference evidence="1 2" key="1">
    <citation type="submission" date="2015-07" db="EMBL/GenBank/DDBJ databases">
        <authorList>
            <person name="Ju K.-S."/>
            <person name="Doroghazi J.R."/>
            <person name="Metcalf W.W."/>
        </authorList>
    </citation>
    <scope>NUCLEOTIDE SEQUENCE [LARGE SCALE GENOMIC DNA]</scope>
    <source>
        <strain evidence="1 2">NRRL B-3589</strain>
    </source>
</reference>
<evidence type="ECO:0000313" key="2">
    <source>
        <dbReference type="Proteomes" id="UP000037020"/>
    </source>
</evidence>
<evidence type="ECO:0000313" key="1">
    <source>
        <dbReference type="EMBL" id="KOG78140.1"/>
    </source>
</evidence>